<evidence type="ECO:0000259" key="5">
    <source>
        <dbReference type="PROSITE" id="PS50977"/>
    </source>
</evidence>
<feature type="domain" description="HTH tetR-type" evidence="5">
    <location>
        <begin position="11"/>
        <end position="71"/>
    </location>
</feature>
<evidence type="ECO:0000256" key="2">
    <source>
        <dbReference type="ARBA" id="ARBA00023125"/>
    </source>
</evidence>
<evidence type="ECO:0000313" key="6">
    <source>
        <dbReference type="EMBL" id="CRY74149.1"/>
    </source>
</evidence>
<dbReference type="GO" id="GO:0003700">
    <property type="term" value="F:DNA-binding transcription factor activity"/>
    <property type="evidence" value="ECO:0007669"/>
    <property type="project" value="TreeGrafter"/>
</dbReference>
<dbReference type="InterPro" id="IPR050109">
    <property type="entry name" value="HTH-type_TetR-like_transc_reg"/>
</dbReference>
<keyword evidence="2 4" id="KW-0238">DNA-binding</keyword>
<organism evidence="6 7">
    <name type="scientific">Nocardia farcinica</name>
    <dbReference type="NCBI Taxonomy" id="37329"/>
    <lineage>
        <taxon>Bacteria</taxon>
        <taxon>Bacillati</taxon>
        <taxon>Actinomycetota</taxon>
        <taxon>Actinomycetes</taxon>
        <taxon>Mycobacteriales</taxon>
        <taxon>Nocardiaceae</taxon>
        <taxon>Nocardia</taxon>
    </lineage>
</organism>
<dbReference type="Proteomes" id="UP000057820">
    <property type="component" value="Chromosome 1"/>
</dbReference>
<keyword evidence="3" id="KW-0804">Transcription</keyword>
<gene>
    <name evidence="6" type="ORF">ERS450000_00508</name>
</gene>
<dbReference type="PANTHER" id="PTHR30055:SF234">
    <property type="entry name" value="HTH-TYPE TRANSCRIPTIONAL REGULATOR BETI"/>
    <property type="match status" value="1"/>
</dbReference>
<proteinExistence type="predicted"/>
<evidence type="ECO:0000256" key="1">
    <source>
        <dbReference type="ARBA" id="ARBA00023015"/>
    </source>
</evidence>
<dbReference type="AlphaFoldDB" id="A0A0H5NFT8"/>
<dbReference type="EMBL" id="LN868938">
    <property type="protein sequence ID" value="CRY74149.1"/>
    <property type="molecule type" value="Genomic_DNA"/>
</dbReference>
<keyword evidence="1" id="KW-0805">Transcription regulation</keyword>
<feature type="DNA-binding region" description="H-T-H motif" evidence="4">
    <location>
        <begin position="34"/>
        <end position="53"/>
    </location>
</feature>
<dbReference type="KEGG" id="nfr:ERS450000_00508"/>
<dbReference type="RefSeq" id="WP_060590197.1">
    <property type="nucleotide sequence ID" value="NZ_CP031418.1"/>
</dbReference>
<evidence type="ECO:0000256" key="3">
    <source>
        <dbReference type="ARBA" id="ARBA00023163"/>
    </source>
</evidence>
<name>A0A0H5NFT8_NOCFR</name>
<dbReference type="InterPro" id="IPR036271">
    <property type="entry name" value="Tet_transcr_reg_TetR-rel_C_sf"/>
</dbReference>
<evidence type="ECO:0000313" key="7">
    <source>
        <dbReference type="Proteomes" id="UP000057820"/>
    </source>
</evidence>
<dbReference type="GO" id="GO:0000976">
    <property type="term" value="F:transcription cis-regulatory region binding"/>
    <property type="evidence" value="ECO:0007669"/>
    <property type="project" value="TreeGrafter"/>
</dbReference>
<protein>
    <submittedName>
        <fullName evidence="6">Transcriptional regulator BetI</fullName>
    </submittedName>
</protein>
<evidence type="ECO:0000256" key="4">
    <source>
        <dbReference type="PROSITE-ProRule" id="PRU00335"/>
    </source>
</evidence>
<dbReference type="Pfam" id="PF00440">
    <property type="entry name" value="TetR_N"/>
    <property type="match status" value="1"/>
</dbReference>
<accession>A0A0H5NFT8</accession>
<dbReference type="InterPro" id="IPR001647">
    <property type="entry name" value="HTH_TetR"/>
</dbReference>
<sequence length="194" mass="21316">MSGLTTAGFATRRRTQLFDALVDLFLAEGFAHLTLDEIARRLRCSKSTLYTLADSKEQLVKAATVHFFRRATDDVESRIRDIDSAREQITAYLSAVGTTLAGASERFMADLDTFAPAREVYERNTRIAARRVRELVDDGVARGEFRDVHAAFAADLVATMMVRIQQGGVRASTGLDDAHAYRELAAILTAGISA</sequence>
<dbReference type="Gene3D" id="1.10.357.10">
    <property type="entry name" value="Tetracycline Repressor, domain 2"/>
    <property type="match status" value="1"/>
</dbReference>
<dbReference type="Gene3D" id="1.10.10.60">
    <property type="entry name" value="Homeodomain-like"/>
    <property type="match status" value="1"/>
</dbReference>
<dbReference type="PROSITE" id="PS50977">
    <property type="entry name" value="HTH_TETR_2"/>
    <property type="match status" value="1"/>
</dbReference>
<dbReference type="SUPFAM" id="SSF46689">
    <property type="entry name" value="Homeodomain-like"/>
    <property type="match status" value="1"/>
</dbReference>
<reference evidence="7" key="1">
    <citation type="submission" date="2015-03" db="EMBL/GenBank/DDBJ databases">
        <authorList>
            <consortium name="Pathogen Informatics"/>
        </authorList>
    </citation>
    <scope>NUCLEOTIDE SEQUENCE [LARGE SCALE GENOMIC DNA]</scope>
    <source>
        <strain evidence="7">NCTC11134</strain>
    </source>
</reference>
<dbReference type="InterPro" id="IPR009057">
    <property type="entry name" value="Homeodomain-like_sf"/>
</dbReference>
<dbReference type="SUPFAM" id="SSF48498">
    <property type="entry name" value="Tetracyclin repressor-like, C-terminal domain"/>
    <property type="match status" value="1"/>
</dbReference>
<dbReference type="PANTHER" id="PTHR30055">
    <property type="entry name" value="HTH-TYPE TRANSCRIPTIONAL REGULATOR RUTR"/>
    <property type="match status" value="1"/>
</dbReference>